<sequence>MSDLATAMDPDQVYLFRISVDVRNFRALRRLPLPVAAIYVKVLFPREIVQLAAEGTAKQPGASVAALTAPLRTHPPQEVARQTEVALTNGFVALELPATILAMATALARGAKLVAEVYHRDRYTADRLLGRGTVPLAALLEEPWLDGYVPMLASKAVRTQRGTPPAMERVAVGSLRLVLLIEELGPAVGPARVKRRSEAAIRPEVPPSAAEDLPWPEAEGGVELPEYAGSVYASDAEEKQEGGSAAWASTPGSRPAALARDQDANGEGREEVERRVLTDEVFGEAAELRKEVQGGSGLEPEAKVVAEASGLNGIERTEGDPDTLEQRAQRPVSRSATPTEVRIQDRRIGESGRAESDGVEAAATGSRADGEGQDAVLNGGNHGAGTPAGIREGAEYEAAWALEMWKRSEESKFMAELKEREAARMAALEEEWKKREKERVAEVAAVRAEHAVLGAKLEEQLASLAGREKKLLAAEEAASTRREALERDHAHRTADAKAAIKRLKEECEHQLQLERSRYEELARQKKGLEERLSATEAARARLEREFAEHRAAQRGTPEAELAAQVVALQQKNLDLQRSAEKATAAKKQYKAQVLRMARELAAMHRQQAADEAARLAKERRRLEARALASTAKEEADRARDERLELVAIKEQLARLQDQEQASAAATAAALRALALDRVVSGDEAERAAGSQRRKKQPAAAGAPGTARRRKQPPRTRKEGQVDALEAAEAKLRRGSVRREEQANEMSGSDSGMREKGIDWPALQPVDDPPDEARCKDEVDAPAFVGTMSQEELRVKSLRIPDQDVIRLLRERAALLRTGVYQRGDKVIIALEKEIEKRSGEKHEV</sequence>
<dbReference type="PANTHER" id="PTHR21574">
    <property type="entry name" value="CENTROSOMAL PROTEIN OF 120 KDA"/>
    <property type="match status" value="1"/>
</dbReference>
<feature type="coiled-coil region" evidence="1">
    <location>
        <begin position="504"/>
        <end position="658"/>
    </location>
</feature>
<organism evidence="3 4">
    <name type="scientific">Klebsormidium nitens</name>
    <name type="common">Green alga</name>
    <name type="synonym">Ulothrix nitens</name>
    <dbReference type="NCBI Taxonomy" id="105231"/>
    <lineage>
        <taxon>Eukaryota</taxon>
        <taxon>Viridiplantae</taxon>
        <taxon>Streptophyta</taxon>
        <taxon>Klebsormidiophyceae</taxon>
        <taxon>Klebsormidiales</taxon>
        <taxon>Klebsormidiaceae</taxon>
        <taxon>Klebsormidium</taxon>
    </lineage>
</organism>
<keyword evidence="1" id="KW-0175">Coiled coil</keyword>
<feature type="region of interest" description="Disordered" evidence="2">
    <location>
        <begin position="310"/>
        <end position="389"/>
    </location>
</feature>
<evidence type="ECO:0000313" key="4">
    <source>
        <dbReference type="Proteomes" id="UP000054558"/>
    </source>
</evidence>
<dbReference type="AlphaFoldDB" id="A0A1Y1ICV9"/>
<reference evidence="3 4" key="1">
    <citation type="journal article" date="2014" name="Nat. Commun.">
        <title>Klebsormidium flaccidum genome reveals primary factors for plant terrestrial adaptation.</title>
        <authorList>
            <person name="Hori K."/>
            <person name="Maruyama F."/>
            <person name="Fujisawa T."/>
            <person name="Togashi T."/>
            <person name="Yamamoto N."/>
            <person name="Seo M."/>
            <person name="Sato S."/>
            <person name="Yamada T."/>
            <person name="Mori H."/>
            <person name="Tajima N."/>
            <person name="Moriyama T."/>
            <person name="Ikeuchi M."/>
            <person name="Watanabe M."/>
            <person name="Wada H."/>
            <person name="Kobayashi K."/>
            <person name="Saito M."/>
            <person name="Masuda T."/>
            <person name="Sasaki-Sekimoto Y."/>
            <person name="Mashiguchi K."/>
            <person name="Awai K."/>
            <person name="Shimojima M."/>
            <person name="Masuda S."/>
            <person name="Iwai M."/>
            <person name="Nobusawa T."/>
            <person name="Narise T."/>
            <person name="Kondo S."/>
            <person name="Saito H."/>
            <person name="Sato R."/>
            <person name="Murakawa M."/>
            <person name="Ihara Y."/>
            <person name="Oshima-Yamada Y."/>
            <person name="Ohtaka K."/>
            <person name="Satoh M."/>
            <person name="Sonobe K."/>
            <person name="Ishii M."/>
            <person name="Ohtani R."/>
            <person name="Kanamori-Sato M."/>
            <person name="Honoki R."/>
            <person name="Miyazaki D."/>
            <person name="Mochizuki H."/>
            <person name="Umetsu J."/>
            <person name="Higashi K."/>
            <person name="Shibata D."/>
            <person name="Kamiya Y."/>
            <person name="Sato N."/>
            <person name="Nakamura Y."/>
            <person name="Tabata S."/>
            <person name="Ida S."/>
            <person name="Kurokawa K."/>
            <person name="Ohta H."/>
        </authorList>
    </citation>
    <scope>NUCLEOTIDE SEQUENCE [LARGE SCALE GENOMIC DNA]</scope>
    <source>
        <strain evidence="3 4">NIES-2285</strain>
    </source>
</reference>
<feature type="compositionally biased region" description="Basic and acidic residues" evidence="2">
    <location>
        <begin position="727"/>
        <end position="741"/>
    </location>
</feature>
<feature type="region of interest" description="Disordered" evidence="2">
    <location>
        <begin position="234"/>
        <end position="272"/>
    </location>
</feature>
<keyword evidence="4" id="KW-1185">Reference proteome</keyword>
<feature type="compositionally biased region" description="Basic and acidic residues" evidence="2">
    <location>
        <begin position="260"/>
        <end position="272"/>
    </location>
</feature>
<feature type="region of interest" description="Disordered" evidence="2">
    <location>
        <begin position="192"/>
        <end position="221"/>
    </location>
</feature>
<feature type="compositionally biased region" description="Basic and acidic residues" evidence="2">
    <location>
        <begin position="315"/>
        <end position="328"/>
    </location>
</feature>
<dbReference type="STRING" id="105231.A0A1Y1ICV9"/>
<dbReference type="GO" id="GO:0010564">
    <property type="term" value="P:regulation of cell cycle process"/>
    <property type="evidence" value="ECO:0000318"/>
    <property type="project" value="GO_Central"/>
</dbReference>
<name>A0A1Y1ICV9_KLENI</name>
<protein>
    <submittedName>
        <fullName evidence="3">Uncharacterized protein</fullName>
    </submittedName>
</protein>
<gene>
    <name evidence="3" type="ORF">KFL_004560110</name>
</gene>
<dbReference type="GO" id="GO:0005815">
    <property type="term" value="C:microtubule organizing center"/>
    <property type="evidence" value="ECO:0000318"/>
    <property type="project" value="GO_Central"/>
</dbReference>
<dbReference type="Proteomes" id="UP000054558">
    <property type="component" value="Unassembled WGS sequence"/>
</dbReference>
<feature type="region of interest" description="Disordered" evidence="2">
    <location>
        <begin position="684"/>
        <end position="755"/>
    </location>
</feature>
<dbReference type="InterPro" id="IPR039893">
    <property type="entry name" value="CEP120-like"/>
</dbReference>
<dbReference type="GO" id="GO:0022027">
    <property type="term" value="P:interkinetic nuclear migration"/>
    <property type="evidence" value="ECO:0000318"/>
    <property type="project" value="GO_Central"/>
</dbReference>
<evidence type="ECO:0000256" key="1">
    <source>
        <dbReference type="SAM" id="Coils"/>
    </source>
</evidence>
<dbReference type="OrthoDB" id="1907605at2759"/>
<dbReference type="PANTHER" id="PTHR21574:SF0">
    <property type="entry name" value="CENTROSOMAL PROTEIN OF 120 KDA"/>
    <property type="match status" value="1"/>
</dbReference>
<proteinExistence type="predicted"/>
<dbReference type="OMA" id="CAINVEL"/>
<feature type="compositionally biased region" description="Basic and acidic residues" evidence="2">
    <location>
        <begin position="342"/>
        <end position="356"/>
    </location>
</feature>
<dbReference type="EMBL" id="DF237405">
    <property type="protein sequence ID" value="GAQ88750.1"/>
    <property type="molecule type" value="Genomic_DNA"/>
</dbReference>
<evidence type="ECO:0000256" key="2">
    <source>
        <dbReference type="SAM" id="MobiDB-lite"/>
    </source>
</evidence>
<accession>A0A1Y1ICV9</accession>
<evidence type="ECO:0000313" key="3">
    <source>
        <dbReference type="EMBL" id="GAQ88750.1"/>
    </source>
</evidence>